<dbReference type="PROSITE" id="PS51257">
    <property type="entry name" value="PROKAR_LIPOPROTEIN"/>
    <property type="match status" value="1"/>
</dbReference>
<proteinExistence type="predicted"/>
<name>A0A0R0DQU1_9GAMM</name>
<evidence type="ECO:0000313" key="2">
    <source>
        <dbReference type="Proteomes" id="UP000061010"/>
    </source>
</evidence>
<protein>
    <submittedName>
        <fullName evidence="1">Transmembrane protein</fullName>
    </submittedName>
</protein>
<reference evidence="1 2" key="1">
    <citation type="journal article" date="2015" name="Genome Announc.">
        <title>Complete Genome Sequencing of Stenotrophomonas acidaminiphila ZAC14D2_NAIMI4_2, a Multidrug-Resistant Strain Isolated from Sediments of a Polluted River in Mexico, Uncovers New Antibiotic Resistance Genes and a Novel Class-II Lasso Peptide Biosynthesis Gene Cluster.</title>
        <authorList>
            <person name="Vinuesa P."/>
            <person name="Ochoa-Sanchez L.E."/>
        </authorList>
    </citation>
    <scope>NUCLEOTIDE SEQUENCE [LARGE SCALE GENOMIC DNA]</scope>
    <source>
        <strain evidence="1 2">ZAC14D2_NAIMI4_2</strain>
    </source>
</reference>
<dbReference type="KEGG" id="sacz:AOT14_23140"/>
<accession>A0A0R0DQU1</accession>
<keyword evidence="1" id="KW-0472">Membrane</keyword>
<dbReference type="AlphaFoldDB" id="A0A0R0DQU1"/>
<dbReference type="RefSeq" id="WP_152985053.1">
    <property type="nucleotide sequence ID" value="NZ_CP043570.1"/>
</dbReference>
<evidence type="ECO:0000313" key="1">
    <source>
        <dbReference type="EMBL" id="ALJ28682.1"/>
    </source>
</evidence>
<gene>
    <name evidence="1" type="ORF">AOT14_23140</name>
</gene>
<dbReference type="PATRIC" id="fig|128780.6.peg.2331"/>
<dbReference type="EMBL" id="CP012900">
    <property type="protein sequence ID" value="ALJ28682.1"/>
    <property type="molecule type" value="Genomic_DNA"/>
</dbReference>
<keyword evidence="1" id="KW-0812">Transmembrane</keyword>
<dbReference type="Proteomes" id="UP000061010">
    <property type="component" value="Chromosome"/>
</dbReference>
<organism evidence="1 2">
    <name type="scientific">Stenotrophomonas acidaminiphila</name>
    <dbReference type="NCBI Taxonomy" id="128780"/>
    <lineage>
        <taxon>Bacteria</taxon>
        <taxon>Pseudomonadati</taxon>
        <taxon>Pseudomonadota</taxon>
        <taxon>Gammaproteobacteria</taxon>
        <taxon>Lysobacterales</taxon>
        <taxon>Lysobacteraceae</taxon>
        <taxon>Stenotrophomonas</taxon>
    </lineage>
</organism>
<sequence length="80" mass="8832">MSRRHHRHLLPALTAAGTLLLIGCTLSLPAGRGQVQDYAAGTTGEEQEANAQEKKRPIRRMRTSLSLPYFSFAQSLNPRS</sequence>
<keyword evidence="2" id="KW-1185">Reference proteome</keyword>